<feature type="domain" description="Aldehyde dehydrogenase" evidence="2">
    <location>
        <begin position="13"/>
        <end position="273"/>
    </location>
</feature>
<comment type="caution">
    <text evidence="3">The sequence shown here is derived from an EMBL/GenBank/DDBJ whole genome shotgun (WGS) entry which is preliminary data.</text>
</comment>
<accession>A0A1B7XB65</accession>
<dbReference type="InterPro" id="IPR016163">
    <property type="entry name" value="Ald_DH_C"/>
</dbReference>
<dbReference type="InterPro" id="IPR016162">
    <property type="entry name" value="Ald_DH_N"/>
</dbReference>
<dbReference type="GO" id="GO:0016620">
    <property type="term" value="F:oxidoreductase activity, acting on the aldehyde or oxo group of donors, NAD or NADP as acceptor"/>
    <property type="evidence" value="ECO:0007669"/>
    <property type="project" value="InterPro"/>
</dbReference>
<dbReference type="SUPFAM" id="SSF53720">
    <property type="entry name" value="ALDH-like"/>
    <property type="match status" value="1"/>
</dbReference>
<organism evidence="3 4">
    <name type="scientific">Halodesulfovibrio spirochaetisodalis</name>
    <dbReference type="NCBI Taxonomy" id="1560234"/>
    <lineage>
        <taxon>Bacteria</taxon>
        <taxon>Pseudomonadati</taxon>
        <taxon>Thermodesulfobacteriota</taxon>
        <taxon>Desulfovibrionia</taxon>
        <taxon>Desulfovibrionales</taxon>
        <taxon>Desulfovibrionaceae</taxon>
        <taxon>Halodesulfovibrio</taxon>
    </lineage>
</organism>
<dbReference type="Gene3D" id="3.40.605.10">
    <property type="entry name" value="Aldehyde Dehydrogenase, Chain A, domain 1"/>
    <property type="match status" value="1"/>
</dbReference>
<proteinExistence type="predicted"/>
<dbReference type="AlphaFoldDB" id="A0A1B7XB65"/>
<keyword evidence="1" id="KW-0560">Oxidoreductase</keyword>
<dbReference type="Pfam" id="PF00171">
    <property type="entry name" value="Aldedh"/>
    <property type="match status" value="1"/>
</dbReference>
<sequence length="508" mass="54699">MTIIDNDLLSIQEARILAENAYAAQKQLAAFSQEQLDAIVESMAEALEQHTQALAVLSHEETEYGDWQHKLIKNEFVCNVARRNLRGLRCVGIIDEDPEKKTKDVGVPVGVIVALCPATSPVSTTIYKALIAVKSGNAIVFSPHPRAQKTIKRTLDIMIEAAHKSGLPEGALSYLNTVATSGTVQLMEHKAASLIMNTGVPGMLDAASKSGKPFIYGGAGNGPAFIERTADIQQAAKDIIASKTFDHGVVSAAGQSIVVDGCVAAEVKSALQSNGAYFMTADEAEKLGSLLFYSDGKPNHDLIGIPAVAIAKKAGITVPENTTVLIAERKYVSEFDPYSREKLCPVLGFYIEPDWMHACEKCIELLLSDRCGHTLVIHSNDEDVITQFALKKPVGRVLVNTPAAFGSMGATTNLFPSMTLGSGSAGKGFTSDNVSPMNLIYRRKVGYGVRNVESVGAEIFGRNSLSCKSESFVSQEDFSQSSLEAVHRILKEVLEGCDADINSERFQR</sequence>
<evidence type="ECO:0000313" key="3">
    <source>
        <dbReference type="EMBL" id="OBQ46623.1"/>
    </source>
</evidence>
<dbReference type="Gene3D" id="3.40.309.10">
    <property type="entry name" value="Aldehyde Dehydrogenase, Chain A, domain 2"/>
    <property type="match status" value="1"/>
</dbReference>
<protein>
    <recommendedName>
        <fullName evidence="2">Aldehyde dehydrogenase domain-containing protein</fullName>
    </recommendedName>
</protein>
<name>A0A1B7XB65_9BACT</name>
<dbReference type="PANTHER" id="PTHR11699">
    <property type="entry name" value="ALDEHYDE DEHYDROGENASE-RELATED"/>
    <property type="match status" value="1"/>
</dbReference>
<dbReference type="CDD" id="cd07122">
    <property type="entry name" value="ALDH_F20_ACDH"/>
    <property type="match status" value="1"/>
</dbReference>
<dbReference type="RefSeq" id="WP_066856198.1">
    <property type="nucleotide sequence ID" value="NZ_JXMS01000020.1"/>
</dbReference>
<evidence type="ECO:0000256" key="1">
    <source>
        <dbReference type="ARBA" id="ARBA00023002"/>
    </source>
</evidence>
<reference evidence="3 4" key="1">
    <citation type="submission" date="2015-01" db="EMBL/GenBank/DDBJ databases">
        <title>Desulfovibrio sp. JC271 draft genome sequence.</title>
        <authorList>
            <person name="Shivani Y."/>
            <person name="Subhash Y."/>
            <person name="Sasikala C."/>
            <person name="Ramana C.V."/>
        </authorList>
    </citation>
    <scope>NUCLEOTIDE SEQUENCE [LARGE SCALE GENOMIC DNA]</scope>
    <source>
        <strain evidence="3 4">JC271</strain>
    </source>
</reference>
<dbReference type="InterPro" id="IPR015590">
    <property type="entry name" value="Aldehyde_DH_dom"/>
</dbReference>
<dbReference type="PATRIC" id="fig|1560234.3.peg.1388"/>
<dbReference type="OrthoDB" id="9815791at2"/>
<dbReference type="STRING" id="1560234.SP90_11505"/>
<dbReference type="InterPro" id="IPR016161">
    <property type="entry name" value="Ald_DH/histidinol_DH"/>
</dbReference>
<dbReference type="Proteomes" id="UP000091979">
    <property type="component" value="Unassembled WGS sequence"/>
</dbReference>
<gene>
    <name evidence="3" type="ORF">SP90_11505</name>
</gene>
<keyword evidence="4" id="KW-1185">Reference proteome</keyword>
<evidence type="ECO:0000259" key="2">
    <source>
        <dbReference type="Pfam" id="PF00171"/>
    </source>
</evidence>
<dbReference type="EMBL" id="JXMS01000020">
    <property type="protein sequence ID" value="OBQ46623.1"/>
    <property type="molecule type" value="Genomic_DNA"/>
</dbReference>
<evidence type="ECO:0000313" key="4">
    <source>
        <dbReference type="Proteomes" id="UP000091979"/>
    </source>
</evidence>